<evidence type="ECO:0000313" key="1">
    <source>
        <dbReference type="EMBL" id="MBB4966325.1"/>
    </source>
</evidence>
<comment type="caution">
    <text evidence="1">The sequence shown here is derived from an EMBL/GenBank/DDBJ whole genome shotgun (WGS) entry which is preliminary data.</text>
</comment>
<keyword evidence="2" id="KW-1185">Reference proteome</keyword>
<proteinExistence type="predicted"/>
<organism evidence="1 2">
    <name type="scientific">Saccharothrix violaceirubra</name>
    <dbReference type="NCBI Taxonomy" id="413306"/>
    <lineage>
        <taxon>Bacteria</taxon>
        <taxon>Bacillati</taxon>
        <taxon>Actinomycetota</taxon>
        <taxon>Actinomycetes</taxon>
        <taxon>Pseudonocardiales</taxon>
        <taxon>Pseudonocardiaceae</taxon>
        <taxon>Saccharothrix</taxon>
    </lineage>
</organism>
<protein>
    <submittedName>
        <fullName evidence="1">Uncharacterized protein</fullName>
    </submittedName>
</protein>
<gene>
    <name evidence="1" type="ORF">F4559_003684</name>
</gene>
<name>A0A7W7T4B5_9PSEU</name>
<sequence length="65" mass="7019">MVAAHIGEPIGTWPAESHESTLETAAGGRDFLAYSAGGPDTDLRAYVFRLEQGRYPGAGDRLPEW</sequence>
<dbReference type="EMBL" id="JACHJS010000001">
    <property type="protein sequence ID" value="MBB4966325.1"/>
    <property type="molecule type" value="Genomic_DNA"/>
</dbReference>
<reference evidence="1 2" key="1">
    <citation type="submission" date="2020-08" db="EMBL/GenBank/DDBJ databases">
        <title>Sequencing the genomes of 1000 actinobacteria strains.</title>
        <authorList>
            <person name="Klenk H.-P."/>
        </authorList>
    </citation>
    <scope>NUCLEOTIDE SEQUENCE [LARGE SCALE GENOMIC DNA]</scope>
    <source>
        <strain evidence="1 2">DSM 45084</strain>
    </source>
</reference>
<accession>A0A7W7T4B5</accession>
<dbReference type="AlphaFoldDB" id="A0A7W7T4B5"/>
<evidence type="ECO:0000313" key="2">
    <source>
        <dbReference type="Proteomes" id="UP000542674"/>
    </source>
</evidence>
<dbReference type="Proteomes" id="UP000542674">
    <property type="component" value="Unassembled WGS sequence"/>
</dbReference>